<dbReference type="SUPFAM" id="SSF53335">
    <property type="entry name" value="S-adenosyl-L-methionine-dependent methyltransferases"/>
    <property type="match status" value="1"/>
</dbReference>
<dbReference type="GO" id="GO:0008168">
    <property type="term" value="F:methyltransferase activity"/>
    <property type="evidence" value="ECO:0007669"/>
    <property type="project" value="UniProtKB-KW"/>
</dbReference>
<dbReference type="InterPro" id="IPR029063">
    <property type="entry name" value="SAM-dependent_MTases_sf"/>
</dbReference>
<accession>A0A1X6WYJ4</accession>
<evidence type="ECO:0000259" key="3">
    <source>
        <dbReference type="Pfam" id="PF13649"/>
    </source>
</evidence>
<sequence>MTYDDARLAAIYDIDNPDGPDHDFFRSLADETAATRIVDLGCGTGILTVTLTRDDRQVTGIDPAGAMLDLASRRPGGDEVRWIRGTSESIAQGSADLVLMTGNVAMHILGDAWYETLDDIAAGLRSGGVLAFESRNPEAKAWEQWGAGESDRQTPVGALRESVDVDAPDEHGVVVMHCHNEFLDESCILDIDQSLQFRSRAEIVEDLGRAGLQVDGVYRNWDRDVFTGGSGQPLMVFVARRP</sequence>
<feature type="domain" description="Methyltransferase" evidence="3">
    <location>
        <begin position="37"/>
        <end position="128"/>
    </location>
</feature>
<evidence type="ECO:0000313" key="4">
    <source>
        <dbReference type="EMBL" id="SLM90966.1"/>
    </source>
</evidence>
<dbReference type="Pfam" id="PF13649">
    <property type="entry name" value="Methyltransf_25"/>
    <property type="match status" value="1"/>
</dbReference>
<organism evidence="4 5">
    <name type="scientific">Brachybacterium nesterenkovii</name>
    <dbReference type="NCBI Taxonomy" id="47847"/>
    <lineage>
        <taxon>Bacteria</taxon>
        <taxon>Bacillati</taxon>
        <taxon>Actinomycetota</taxon>
        <taxon>Actinomycetes</taxon>
        <taxon>Micrococcales</taxon>
        <taxon>Dermabacteraceae</taxon>
        <taxon>Brachybacterium</taxon>
    </lineage>
</organism>
<dbReference type="PANTHER" id="PTHR43861">
    <property type="entry name" value="TRANS-ACONITATE 2-METHYLTRANSFERASE-RELATED"/>
    <property type="match status" value="1"/>
</dbReference>
<keyword evidence="5" id="KW-1185">Reference proteome</keyword>
<dbReference type="InterPro" id="IPR041698">
    <property type="entry name" value="Methyltransf_25"/>
</dbReference>
<evidence type="ECO:0000313" key="5">
    <source>
        <dbReference type="Proteomes" id="UP000195981"/>
    </source>
</evidence>
<evidence type="ECO:0000256" key="2">
    <source>
        <dbReference type="ARBA" id="ARBA00022679"/>
    </source>
</evidence>
<dbReference type="OrthoDB" id="9805171at2"/>
<proteinExistence type="predicted"/>
<dbReference type="RefSeq" id="WP_087103579.1">
    <property type="nucleotide sequence ID" value="NZ_FWFG01000052.1"/>
</dbReference>
<keyword evidence="1 4" id="KW-0489">Methyltransferase</keyword>
<dbReference type="PANTHER" id="PTHR43861:SF1">
    <property type="entry name" value="TRANS-ACONITATE 2-METHYLTRANSFERASE"/>
    <property type="match status" value="1"/>
</dbReference>
<dbReference type="Gene3D" id="3.40.50.150">
    <property type="entry name" value="Vaccinia Virus protein VP39"/>
    <property type="match status" value="1"/>
</dbReference>
<dbReference type="AlphaFoldDB" id="A0A1X6WYJ4"/>
<reference evidence="4 5" key="1">
    <citation type="submission" date="2017-02" db="EMBL/GenBank/DDBJ databases">
        <authorList>
            <person name="Peterson S.W."/>
        </authorList>
    </citation>
    <scope>NUCLEOTIDE SEQUENCE [LARGE SCALE GENOMIC DNA]</scope>
    <source>
        <strain evidence="4 5">CIP104813</strain>
    </source>
</reference>
<gene>
    <name evidence="4" type="ORF">FM110_05940</name>
</gene>
<protein>
    <submittedName>
        <fullName evidence="4">Putative methyltransferase</fullName>
    </submittedName>
</protein>
<dbReference type="EMBL" id="FWFG01000052">
    <property type="protein sequence ID" value="SLM90966.1"/>
    <property type="molecule type" value="Genomic_DNA"/>
</dbReference>
<dbReference type="Proteomes" id="UP000195981">
    <property type="component" value="Unassembled WGS sequence"/>
</dbReference>
<keyword evidence="2 4" id="KW-0808">Transferase</keyword>
<evidence type="ECO:0000256" key="1">
    <source>
        <dbReference type="ARBA" id="ARBA00022603"/>
    </source>
</evidence>
<dbReference type="CDD" id="cd02440">
    <property type="entry name" value="AdoMet_MTases"/>
    <property type="match status" value="1"/>
</dbReference>
<dbReference type="GO" id="GO:0032259">
    <property type="term" value="P:methylation"/>
    <property type="evidence" value="ECO:0007669"/>
    <property type="project" value="UniProtKB-KW"/>
</dbReference>
<name>A0A1X6WYJ4_9MICO</name>